<dbReference type="InterPro" id="IPR009019">
    <property type="entry name" value="KH_sf_prok-type"/>
</dbReference>
<protein>
    <recommendedName>
        <fullName evidence="2 6">GTPase Era</fullName>
    </recommendedName>
</protein>
<evidence type="ECO:0000256" key="4">
    <source>
        <dbReference type="ARBA" id="ARBA00022884"/>
    </source>
</evidence>
<evidence type="ECO:0000256" key="7">
    <source>
        <dbReference type="PROSITE-ProRule" id="PRU01050"/>
    </source>
</evidence>
<dbReference type="Pfam" id="PF07650">
    <property type="entry name" value="KH_2"/>
    <property type="match status" value="1"/>
</dbReference>
<dbReference type="GO" id="GO:0005886">
    <property type="term" value="C:plasma membrane"/>
    <property type="evidence" value="ECO:0007669"/>
    <property type="project" value="UniProtKB-SubCell"/>
</dbReference>
<dbReference type="Gene3D" id="3.40.50.300">
    <property type="entry name" value="P-loop containing nucleotide triphosphate hydrolases"/>
    <property type="match status" value="1"/>
</dbReference>
<dbReference type="SUPFAM" id="SSF54814">
    <property type="entry name" value="Prokaryotic type KH domain (KH-domain type II)"/>
    <property type="match status" value="1"/>
</dbReference>
<evidence type="ECO:0000256" key="5">
    <source>
        <dbReference type="ARBA" id="ARBA00023134"/>
    </source>
</evidence>
<reference evidence="9" key="1">
    <citation type="submission" date="2020-01" db="EMBL/GenBank/DDBJ databases">
        <authorList>
            <person name="Meier V. D."/>
            <person name="Meier V D."/>
        </authorList>
    </citation>
    <scope>NUCLEOTIDE SEQUENCE</scope>
    <source>
        <strain evidence="9">HLG_WM_MAG_12</strain>
    </source>
</reference>
<dbReference type="GO" id="GO:0003924">
    <property type="term" value="F:GTPase activity"/>
    <property type="evidence" value="ECO:0007669"/>
    <property type="project" value="UniProtKB-UniRule"/>
</dbReference>
<feature type="region of interest" description="G1" evidence="7">
    <location>
        <begin position="24"/>
        <end position="31"/>
    </location>
</feature>
<dbReference type="InterPro" id="IPR005662">
    <property type="entry name" value="GTPase_Era-like"/>
</dbReference>
<dbReference type="CDD" id="cd04163">
    <property type="entry name" value="Era"/>
    <property type="match status" value="1"/>
</dbReference>
<evidence type="ECO:0000256" key="6">
    <source>
        <dbReference type="HAMAP-Rule" id="MF_00367"/>
    </source>
</evidence>
<dbReference type="PROSITE" id="PS51713">
    <property type="entry name" value="G_ERA"/>
    <property type="match status" value="1"/>
</dbReference>
<dbReference type="GO" id="GO:0043024">
    <property type="term" value="F:ribosomal small subunit binding"/>
    <property type="evidence" value="ECO:0007669"/>
    <property type="project" value="TreeGrafter"/>
</dbReference>
<keyword evidence="6" id="KW-0699">rRNA-binding</keyword>
<evidence type="ECO:0000313" key="9">
    <source>
        <dbReference type="EMBL" id="CAA6816401.1"/>
    </source>
</evidence>
<dbReference type="InterPro" id="IPR030388">
    <property type="entry name" value="G_ERA_dom"/>
</dbReference>
<proteinExistence type="inferred from homology"/>
<keyword evidence="6" id="KW-0472">Membrane</keyword>
<sequence>MSLNISSSNEDENEKRAGFVAVVGRPNAGKSSFLNWIVGEKLALVSHKANATRKRFNAIANHENAQFVFIDTPGIHKVERLLNEFMLEEALKAMTEADLVLFLSPIEDDLRHYEEFLELQNPNIPHIVILSKTDTMNNEQVLKKLLKFNKHQDKFKAIIPLSIQKGSSQVYLLESLTRYLPVHPFYYDEDILTTSYLKEIYKEFIRESVFKYIHKEIPYHTDILITKVNEKPDILEVYATIIVERDTFKPIVIGKNASMIKLIGQHSRHAIQKLEDKKVFLKLDVKVDKNWTKDKKSMKSLGYEV</sequence>
<feature type="binding site" evidence="6">
    <location>
        <begin position="71"/>
        <end position="75"/>
    </location>
    <ligand>
        <name>GTP</name>
        <dbReference type="ChEBI" id="CHEBI:37565"/>
    </ligand>
</feature>
<keyword evidence="4 6" id="KW-0694">RNA-binding</keyword>
<comment type="function">
    <text evidence="6">An essential GTPase that binds both GDP and GTP, with rapid nucleotide exchange. Plays a role in 16S rRNA processing and 30S ribosomal subunit biogenesis and possibly also in cell cycle regulation and energy metabolism.</text>
</comment>
<dbReference type="GO" id="GO:0005525">
    <property type="term" value="F:GTP binding"/>
    <property type="evidence" value="ECO:0007669"/>
    <property type="project" value="UniProtKB-UniRule"/>
</dbReference>
<dbReference type="HAMAP" id="MF_00367">
    <property type="entry name" value="GTPase_Era"/>
    <property type="match status" value="1"/>
</dbReference>
<feature type="binding site" evidence="6">
    <location>
        <begin position="131"/>
        <end position="134"/>
    </location>
    <ligand>
        <name>GTP</name>
        <dbReference type="ChEBI" id="CHEBI:37565"/>
    </ligand>
</feature>
<feature type="region of interest" description="G3" evidence="7">
    <location>
        <begin position="71"/>
        <end position="74"/>
    </location>
</feature>
<keyword evidence="6" id="KW-1003">Cell membrane</keyword>
<dbReference type="Gene3D" id="3.30.300.20">
    <property type="match status" value="1"/>
</dbReference>
<keyword evidence="5 6" id="KW-0342">GTP-binding</keyword>
<comment type="subunit">
    <text evidence="6">Monomer.</text>
</comment>
<feature type="region of interest" description="G2" evidence="7">
    <location>
        <begin position="50"/>
        <end position="54"/>
    </location>
</feature>
<keyword evidence="3 6" id="KW-0547">Nucleotide-binding</keyword>
<dbReference type="AlphaFoldDB" id="A0A6S6T054"/>
<dbReference type="InterPro" id="IPR006073">
    <property type="entry name" value="GTP-bd"/>
</dbReference>
<evidence type="ECO:0000259" key="8">
    <source>
        <dbReference type="PROSITE" id="PS51713"/>
    </source>
</evidence>
<evidence type="ECO:0000256" key="1">
    <source>
        <dbReference type="ARBA" id="ARBA00007921"/>
    </source>
</evidence>
<dbReference type="InterPro" id="IPR015946">
    <property type="entry name" value="KH_dom-like_a/b"/>
</dbReference>
<dbReference type="SUPFAM" id="SSF52540">
    <property type="entry name" value="P-loop containing nucleoside triphosphate hydrolases"/>
    <property type="match status" value="1"/>
</dbReference>
<keyword evidence="6" id="KW-0963">Cytoplasm</keyword>
<evidence type="ECO:0000256" key="3">
    <source>
        <dbReference type="ARBA" id="ARBA00022741"/>
    </source>
</evidence>
<dbReference type="GO" id="GO:0005829">
    <property type="term" value="C:cytosol"/>
    <property type="evidence" value="ECO:0007669"/>
    <property type="project" value="TreeGrafter"/>
</dbReference>
<feature type="binding site" evidence="6">
    <location>
        <begin position="24"/>
        <end position="31"/>
    </location>
    <ligand>
        <name>GTP</name>
        <dbReference type="ChEBI" id="CHEBI:37565"/>
    </ligand>
</feature>
<dbReference type="InterPro" id="IPR005225">
    <property type="entry name" value="Small_GTP-bd"/>
</dbReference>
<dbReference type="NCBIfam" id="TIGR00436">
    <property type="entry name" value="era"/>
    <property type="match status" value="1"/>
</dbReference>
<dbReference type="GO" id="GO:0000028">
    <property type="term" value="P:ribosomal small subunit assembly"/>
    <property type="evidence" value="ECO:0007669"/>
    <property type="project" value="TreeGrafter"/>
</dbReference>
<dbReference type="PANTHER" id="PTHR42698:SF1">
    <property type="entry name" value="GTPASE ERA, MITOCHONDRIAL"/>
    <property type="match status" value="1"/>
</dbReference>
<comment type="subcellular location">
    <subcellularLocation>
        <location evidence="6">Cytoplasm</location>
    </subcellularLocation>
    <subcellularLocation>
        <location evidence="6">Cell membrane</location>
        <topology evidence="6">Peripheral membrane protein</topology>
    </subcellularLocation>
</comment>
<feature type="region of interest" description="G5" evidence="7">
    <location>
        <begin position="161"/>
        <end position="163"/>
    </location>
</feature>
<accession>A0A6S6T054</accession>
<name>A0A6S6T054_9BACT</name>
<dbReference type="InterPro" id="IPR027417">
    <property type="entry name" value="P-loop_NTPase"/>
</dbReference>
<feature type="region of interest" description="G4" evidence="7">
    <location>
        <begin position="131"/>
        <end position="134"/>
    </location>
</feature>
<dbReference type="NCBIfam" id="NF000908">
    <property type="entry name" value="PRK00089.1"/>
    <property type="match status" value="1"/>
</dbReference>
<evidence type="ECO:0000256" key="2">
    <source>
        <dbReference type="ARBA" id="ARBA00020484"/>
    </source>
</evidence>
<dbReference type="CDD" id="cd22534">
    <property type="entry name" value="KH-II_Era"/>
    <property type="match status" value="1"/>
</dbReference>
<dbReference type="Pfam" id="PF01926">
    <property type="entry name" value="MMR_HSR1"/>
    <property type="match status" value="1"/>
</dbReference>
<dbReference type="GO" id="GO:0070181">
    <property type="term" value="F:small ribosomal subunit rRNA binding"/>
    <property type="evidence" value="ECO:0007669"/>
    <property type="project" value="UniProtKB-UniRule"/>
</dbReference>
<dbReference type="NCBIfam" id="TIGR00231">
    <property type="entry name" value="small_GTP"/>
    <property type="match status" value="1"/>
</dbReference>
<gene>
    <name evidence="6" type="primary">era</name>
    <name evidence="9" type="ORF">HELGO_WM27280</name>
</gene>
<dbReference type="PANTHER" id="PTHR42698">
    <property type="entry name" value="GTPASE ERA"/>
    <property type="match status" value="1"/>
</dbReference>
<feature type="domain" description="Era-type G" evidence="8">
    <location>
        <begin position="16"/>
        <end position="182"/>
    </location>
</feature>
<dbReference type="EMBL" id="CACVAW010000069">
    <property type="protein sequence ID" value="CAA6816401.1"/>
    <property type="molecule type" value="Genomic_DNA"/>
</dbReference>
<organism evidence="9">
    <name type="scientific">uncultured Campylobacterales bacterium</name>
    <dbReference type="NCBI Taxonomy" id="352960"/>
    <lineage>
        <taxon>Bacteria</taxon>
        <taxon>Pseudomonadati</taxon>
        <taxon>Campylobacterota</taxon>
        <taxon>Epsilonproteobacteria</taxon>
        <taxon>Campylobacterales</taxon>
        <taxon>environmental samples</taxon>
    </lineage>
</organism>
<comment type="similarity">
    <text evidence="1 6 7">Belongs to the TRAFAC class TrmE-Era-EngA-EngB-Septin-like GTPase superfamily. Era GTPase family.</text>
</comment>
<dbReference type="InterPro" id="IPR004044">
    <property type="entry name" value="KH_dom_type_2"/>
</dbReference>
<keyword evidence="6" id="KW-0690">Ribosome biogenesis</keyword>